<gene>
    <name evidence="2" type="ORF">TRSC58_05598</name>
</gene>
<name>A0A061IXB1_TRYRA</name>
<reference evidence="2 3" key="1">
    <citation type="submission" date="2013-07" db="EMBL/GenBank/DDBJ databases">
        <authorList>
            <person name="Stoco P.H."/>
            <person name="Wagner G."/>
            <person name="Gerber A."/>
            <person name="Zaha A."/>
            <person name="Thompson C."/>
            <person name="Bartholomeu D.C."/>
            <person name="Luckemeyer D.D."/>
            <person name="Bahia D."/>
            <person name="Loreto E."/>
            <person name="Prestes E.B."/>
            <person name="Lima F.M."/>
            <person name="Rodrigues-Luiz G."/>
            <person name="Vallejo G.A."/>
            <person name="Filho J.F."/>
            <person name="Monteiro K.M."/>
            <person name="Tyler K.M."/>
            <person name="de Almeida L.G."/>
            <person name="Ortiz M.F."/>
            <person name="Siervo M.A."/>
            <person name="de Moraes M.H."/>
            <person name="Cunha O.L."/>
            <person name="Mendonca-Neto R."/>
            <person name="Silva R."/>
            <person name="Teixeira S.M."/>
            <person name="Murta S.M."/>
            <person name="Sincero T.C."/>
            <person name="Mendes T.A."/>
            <person name="Urmenyi T.P."/>
            <person name="Silva V.G."/>
            <person name="da Rocha W.D."/>
            <person name="Andersson B."/>
            <person name="Romanha A.J."/>
            <person name="Steindel M."/>
            <person name="de Vasconcelos A.T."/>
            <person name="Grisard E.C."/>
        </authorList>
    </citation>
    <scope>NUCLEOTIDE SEQUENCE [LARGE SCALE GENOMIC DNA]</scope>
    <source>
        <strain evidence="2 3">SC58</strain>
    </source>
</reference>
<protein>
    <submittedName>
        <fullName evidence="2">Uncharacterized protein</fullName>
    </submittedName>
</protein>
<dbReference type="AlphaFoldDB" id="A0A061IXB1"/>
<sequence length="493" mass="54826">MLRVDGCLLGRWGPRDFLRGRTKRGGAIHTRHTHGSQGRYKRLSNNFGLRDGRRHAWNHMKGGLGIKLGGGLFGLRIPRQHALSTMSRDEYEVAIYGHPNITNPYRHHMDEHPELKGVMRNASLDVHLVLLMPRVPRVTTTATVAVAVPQSWDELLRHLGEIIRKESCLMGHSSSIIKTYCATTSASVLCCDATYDSLHAAAASLFKDLMRGEKLCPSSSALLNQRHGKRRIPLLGASLLASALPSARAGVGITSSTLPSCMTQREVPRIFLQDSEKNIDRASLSSSIPVASTLSCSVAQRGVQQLLQDLRQSCPQALNLCLRLDELLPTGGEEGKEKHAAEAASTNPCRKLLREEMDPDEVGVWKSPTATVDALMRWQYFNWDPRAHSKDCLPHHRRSQSVHVFVDASRVTGRRASSEVGSGNNQRHSAPRSLMSPLFSENLRAMNFKRVSQKGLAETLAALRGWSVDFHWRALEKRRSTRRGEAEAHLRSH</sequence>
<keyword evidence="3" id="KW-1185">Reference proteome</keyword>
<proteinExistence type="predicted"/>
<organism evidence="2 3">
    <name type="scientific">Trypanosoma rangeli SC58</name>
    <dbReference type="NCBI Taxonomy" id="429131"/>
    <lineage>
        <taxon>Eukaryota</taxon>
        <taxon>Discoba</taxon>
        <taxon>Euglenozoa</taxon>
        <taxon>Kinetoplastea</taxon>
        <taxon>Metakinetoplastina</taxon>
        <taxon>Trypanosomatida</taxon>
        <taxon>Trypanosomatidae</taxon>
        <taxon>Trypanosoma</taxon>
        <taxon>Herpetosoma</taxon>
    </lineage>
</organism>
<comment type="caution">
    <text evidence="2">The sequence shown here is derived from an EMBL/GenBank/DDBJ whole genome shotgun (WGS) entry which is preliminary data.</text>
</comment>
<feature type="compositionally biased region" description="Polar residues" evidence="1">
    <location>
        <begin position="419"/>
        <end position="428"/>
    </location>
</feature>
<evidence type="ECO:0000313" key="2">
    <source>
        <dbReference type="EMBL" id="ESL06725.1"/>
    </source>
</evidence>
<dbReference type="VEuPathDB" id="TriTrypDB:TRSC58_05598"/>
<feature type="region of interest" description="Disordered" evidence="1">
    <location>
        <begin position="413"/>
        <end position="432"/>
    </location>
</feature>
<accession>A0A061IXB1</accession>
<dbReference type="OrthoDB" id="273048at2759"/>
<dbReference type="EMBL" id="AUPL01005598">
    <property type="protein sequence ID" value="ESL06725.1"/>
    <property type="molecule type" value="Genomic_DNA"/>
</dbReference>
<evidence type="ECO:0000313" key="3">
    <source>
        <dbReference type="Proteomes" id="UP000031737"/>
    </source>
</evidence>
<evidence type="ECO:0000256" key="1">
    <source>
        <dbReference type="SAM" id="MobiDB-lite"/>
    </source>
</evidence>
<dbReference type="Proteomes" id="UP000031737">
    <property type="component" value="Unassembled WGS sequence"/>
</dbReference>